<name>A1ZRC9_MICM2</name>
<keyword evidence="1" id="KW-0175">Coiled coil</keyword>
<feature type="signal peptide" evidence="2">
    <location>
        <begin position="1"/>
        <end position="18"/>
    </location>
</feature>
<accession>A1ZRC9</accession>
<evidence type="ECO:0000313" key="4">
    <source>
        <dbReference type="Proteomes" id="UP000004095"/>
    </source>
</evidence>
<comment type="caution">
    <text evidence="3">The sequence shown here is derived from an EMBL/GenBank/DDBJ whole genome shotgun (WGS) entry which is preliminary data.</text>
</comment>
<keyword evidence="3" id="KW-0449">Lipoprotein</keyword>
<dbReference type="Proteomes" id="UP000004095">
    <property type="component" value="Unassembled WGS sequence"/>
</dbReference>
<dbReference type="EMBL" id="AAWS01000027">
    <property type="protein sequence ID" value="EAY27019.1"/>
    <property type="molecule type" value="Genomic_DNA"/>
</dbReference>
<keyword evidence="4" id="KW-1185">Reference proteome</keyword>
<dbReference type="eggNOG" id="ENOG5033JMS">
    <property type="taxonomic scope" value="Bacteria"/>
</dbReference>
<gene>
    <name evidence="3" type="ORF">M23134_04707</name>
</gene>
<dbReference type="RefSeq" id="WP_004156359.1">
    <property type="nucleotide sequence ID" value="NZ_AAWS01000027.1"/>
</dbReference>
<evidence type="ECO:0000313" key="3">
    <source>
        <dbReference type="EMBL" id="EAY27019.1"/>
    </source>
</evidence>
<feature type="chain" id="PRO_5002642145" evidence="2">
    <location>
        <begin position="19"/>
        <end position="179"/>
    </location>
</feature>
<keyword evidence="2" id="KW-0732">Signal</keyword>
<evidence type="ECO:0000256" key="2">
    <source>
        <dbReference type="SAM" id="SignalP"/>
    </source>
</evidence>
<reference evidence="3 4" key="1">
    <citation type="submission" date="2007-01" db="EMBL/GenBank/DDBJ databases">
        <authorList>
            <person name="Haygood M."/>
            <person name="Podell S."/>
            <person name="Anderson C."/>
            <person name="Hopkinson B."/>
            <person name="Roe K."/>
            <person name="Barbeau K."/>
            <person name="Gaasterland T."/>
            <person name="Ferriera S."/>
            <person name="Johnson J."/>
            <person name="Kravitz S."/>
            <person name="Beeson K."/>
            <person name="Sutton G."/>
            <person name="Rogers Y.-H."/>
            <person name="Friedman R."/>
            <person name="Frazier M."/>
            <person name="Venter J.C."/>
        </authorList>
    </citation>
    <scope>NUCLEOTIDE SEQUENCE [LARGE SCALE GENOMIC DNA]</scope>
    <source>
        <strain evidence="3 4">ATCC 23134</strain>
    </source>
</reference>
<dbReference type="AlphaFoldDB" id="A1ZRC9"/>
<feature type="coiled-coil region" evidence="1">
    <location>
        <begin position="51"/>
        <end position="78"/>
    </location>
</feature>
<dbReference type="PROSITE" id="PS51257">
    <property type="entry name" value="PROKAR_LIPOPROTEIN"/>
    <property type="match status" value="1"/>
</dbReference>
<proteinExistence type="predicted"/>
<evidence type="ECO:0000256" key="1">
    <source>
        <dbReference type="SAM" id="Coils"/>
    </source>
</evidence>
<protein>
    <submittedName>
        <fullName evidence="3">Lipoprotein, putative</fullName>
    </submittedName>
</protein>
<sequence length="179" mass="19665">MKVMKRVYFIIVTMLAMSACGNSGEIKSEKVSIEGNKKKMEALAKEFPAFKNILMLELKKAQQKINQANEMSNGKEKASLLAEANTILEAPFIEKLSSIKKELAAVKEKQKKVQAMRFSGKQKEMAAKVMEDANNIVVEVNGIMNKGVAGVNEANDILSEKSGSLRSISAALSRLIDKK</sequence>
<organism evidence="3 4">
    <name type="scientific">Microscilla marina ATCC 23134</name>
    <dbReference type="NCBI Taxonomy" id="313606"/>
    <lineage>
        <taxon>Bacteria</taxon>
        <taxon>Pseudomonadati</taxon>
        <taxon>Bacteroidota</taxon>
        <taxon>Cytophagia</taxon>
        <taxon>Cytophagales</taxon>
        <taxon>Microscillaceae</taxon>
        <taxon>Microscilla</taxon>
    </lineage>
</organism>